<dbReference type="GO" id="GO:0003723">
    <property type="term" value="F:RNA binding"/>
    <property type="evidence" value="ECO:0007669"/>
    <property type="project" value="UniProtKB-KW"/>
</dbReference>
<dbReference type="Pfam" id="PF25045">
    <property type="entry name" value="vWA_Ro60"/>
    <property type="match status" value="1"/>
</dbReference>
<evidence type="ECO:0000256" key="1">
    <source>
        <dbReference type="ARBA" id="ARBA00004496"/>
    </source>
</evidence>
<keyword evidence="6 8" id="KW-0687">Ribonucleoprotein</keyword>
<comment type="subcellular location">
    <subcellularLocation>
        <location evidence="1">Cytoplasm</location>
    </subcellularLocation>
</comment>
<keyword evidence="5" id="KW-0694">RNA-binding</keyword>
<dbReference type="GO" id="GO:0005737">
    <property type="term" value="C:cytoplasm"/>
    <property type="evidence" value="ECO:0007669"/>
    <property type="project" value="UniProtKB-SubCell"/>
</dbReference>
<dbReference type="PANTHER" id="PTHR14202">
    <property type="entry name" value="60 KDA RIBONUCLEOPROTEIN SSA/RO"/>
    <property type="match status" value="1"/>
</dbReference>
<keyword evidence="9" id="KW-1185">Reference proteome</keyword>
<dbReference type="Pfam" id="PF05731">
    <property type="entry name" value="TROVE"/>
    <property type="match status" value="1"/>
</dbReference>
<evidence type="ECO:0000313" key="9">
    <source>
        <dbReference type="Proteomes" id="UP000064967"/>
    </source>
</evidence>
<dbReference type="InterPro" id="IPR008858">
    <property type="entry name" value="TROVE_dom"/>
</dbReference>
<dbReference type="KEGG" id="llu:AKJ09_01227"/>
<dbReference type="InterPro" id="IPR040322">
    <property type="entry name" value="TROVE2"/>
</dbReference>
<dbReference type="PROSITE" id="PS50988">
    <property type="entry name" value="TROVE"/>
    <property type="match status" value="1"/>
</dbReference>
<comment type="similarity">
    <text evidence="2">Belongs to the Ro 60 kDa family.</text>
</comment>
<protein>
    <submittedName>
        <fullName evidence="8">Putative ribonucleoprotein related-protein TROVE domain protein</fullName>
    </submittedName>
</protein>
<reference evidence="8 9" key="1">
    <citation type="submission" date="2015-08" db="EMBL/GenBank/DDBJ databases">
        <authorList>
            <person name="Babu N.S."/>
            <person name="Beckwith C.J."/>
            <person name="Beseler K.G."/>
            <person name="Brison A."/>
            <person name="Carone J.V."/>
            <person name="Caskin T.P."/>
            <person name="Diamond M."/>
            <person name="Durham M.E."/>
            <person name="Foxe J.M."/>
            <person name="Go M."/>
            <person name="Henderson B.A."/>
            <person name="Jones I.B."/>
            <person name="McGettigan J.A."/>
            <person name="Micheletti S.J."/>
            <person name="Nasrallah M.E."/>
            <person name="Ortiz D."/>
            <person name="Piller C.R."/>
            <person name="Privatt S.R."/>
            <person name="Schneider S.L."/>
            <person name="Sharp S."/>
            <person name="Smith T.C."/>
            <person name="Stanton J.D."/>
            <person name="Ullery H.E."/>
            <person name="Wilson R.J."/>
            <person name="Serrano M.G."/>
            <person name="Buck G."/>
            <person name="Lee V."/>
            <person name="Wang Y."/>
            <person name="Carvalho R."/>
            <person name="Voegtly L."/>
            <person name="Shi R."/>
            <person name="Duckworth R."/>
            <person name="Johnson A."/>
            <person name="Loviza R."/>
            <person name="Walstead R."/>
            <person name="Shah Z."/>
            <person name="Kiflezghi M."/>
            <person name="Wade K."/>
            <person name="Ball S.L."/>
            <person name="Bradley K.W."/>
            <person name="Asai D.J."/>
            <person name="Bowman C.A."/>
            <person name="Russell D.A."/>
            <person name="Pope W.H."/>
            <person name="Jacobs-Sera D."/>
            <person name="Hendrix R.W."/>
            <person name="Hatfull G.F."/>
        </authorList>
    </citation>
    <scope>NUCLEOTIDE SEQUENCE [LARGE SCALE GENOMIC DNA]</scope>
    <source>
        <strain evidence="8 9">DSM 27648</strain>
    </source>
</reference>
<dbReference type="InterPro" id="IPR037214">
    <property type="entry name" value="TROVE_dom_sf"/>
</dbReference>
<dbReference type="EMBL" id="CP012333">
    <property type="protein sequence ID" value="AKU94563.1"/>
    <property type="molecule type" value="Genomic_DNA"/>
</dbReference>
<dbReference type="AlphaFoldDB" id="A0A0K1PLZ8"/>
<dbReference type="PATRIC" id="fig|1391654.3.peg.1241"/>
<feature type="domain" description="TROVE" evidence="7">
    <location>
        <begin position="18"/>
        <end position="332"/>
    </location>
</feature>
<accession>A0A0K1PLZ8</accession>
<evidence type="ECO:0000313" key="8">
    <source>
        <dbReference type="EMBL" id="AKU94563.1"/>
    </source>
</evidence>
<sequence>MAHKSLFAPASKSKAADTINQAGGRAYAFSAEHTLAQYAATGTFNRTYYASEDEQLQTVLDLAQKVDPAFLARTTLYCREKGTMKDMPALLAAVLSTRDARLLGRVFPRVIDNGKMLRNFVQIVRSGVVGRKSFGSAPKRLARAWFSERSPENVFRQSLGNDPSLQDVIKMIRPPPKLATGEVDAAREALYGYLIGRDVPHEKLPPLVQAFESFKKDPSSWQGDVPDVPFEMLTALELDTERWTAIAKRMSFTQLRMNLNTLLRHGVFGNEGMVSLVASKLRDPEQVRRSRLLPFQLLAAFKAVKEDMPAEITMALQEAMEIAIENVPTVSGKIFLCPDVSGSMQSSITGYRKGATSAVRCVDVAALVSAAFLRRNTSAEVIPFSDDVVAMPRRLNPLDSVMTNAQYLASLPSGGTACSAPLRHLNRTGAKGDLVIFISDNVSWADFGRSVPGLVAGTAFGLGKGTRATVMAEEWDRFRARNPNAKLVLIDIQPYGSTQMHERADVFNVGGFSDSVFELIALFSKGQLGAEHWLSVINGVSLD</sequence>
<keyword evidence="3" id="KW-0963">Cytoplasm</keyword>
<dbReference type="InterPro" id="IPR056800">
    <property type="entry name" value="vWA_Ro60"/>
</dbReference>
<dbReference type="InterPro" id="IPR036465">
    <property type="entry name" value="vWFA_dom_sf"/>
</dbReference>
<evidence type="ECO:0000256" key="2">
    <source>
        <dbReference type="ARBA" id="ARBA00007814"/>
    </source>
</evidence>
<dbReference type="GO" id="GO:1990904">
    <property type="term" value="C:ribonucleoprotein complex"/>
    <property type="evidence" value="ECO:0007669"/>
    <property type="project" value="UniProtKB-KW"/>
</dbReference>
<dbReference type="SUPFAM" id="SSF140864">
    <property type="entry name" value="TROVE domain-like"/>
    <property type="match status" value="1"/>
</dbReference>
<dbReference type="PANTHER" id="PTHR14202:SF0">
    <property type="entry name" value="RNA-BINDING PROTEIN RO60"/>
    <property type="match status" value="1"/>
</dbReference>
<dbReference type="STRING" id="1391654.AKJ09_01227"/>
<dbReference type="RefSeq" id="WP_146646135.1">
    <property type="nucleotide sequence ID" value="NZ_CP012333.1"/>
</dbReference>
<evidence type="ECO:0000256" key="5">
    <source>
        <dbReference type="ARBA" id="ARBA00022884"/>
    </source>
</evidence>
<dbReference type="Gene3D" id="3.40.50.410">
    <property type="entry name" value="von Willebrand factor, type A domain"/>
    <property type="match status" value="1"/>
</dbReference>
<gene>
    <name evidence="8" type="ORF">AKJ09_01227</name>
</gene>
<dbReference type="GO" id="GO:0046872">
    <property type="term" value="F:metal ion binding"/>
    <property type="evidence" value="ECO:0007669"/>
    <property type="project" value="UniProtKB-KW"/>
</dbReference>
<organism evidence="8 9">
    <name type="scientific">Labilithrix luteola</name>
    <dbReference type="NCBI Taxonomy" id="1391654"/>
    <lineage>
        <taxon>Bacteria</taxon>
        <taxon>Pseudomonadati</taxon>
        <taxon>Myxococcota</taxon>
        <taxon>Polyangia</taxon>
        <taxon>Polyangiales</taxon>
        <taxon>Labilitrichaceae</taxon>
        <taxon>Labilithrix</taxon>
    </lineage>
</organism>
<evidence type="ECO:0000256" key="3">
    <source>
        <dbReference type="ARBA" id="ARBA00022490"/>
    </source>
</evidence>
<dbReference type="OrthoDB" id="208855at2"/>
<evidence type="ECO:0000259" key="7">
    <source>
        <dbReference type="PROSITE" id="PS50988"/>
    </source>
</evidence>
<evidence type="ECO:0000256" key="6">
    <source>
        <dbReference type="ARBA" id="ARBA00023274"/>
    </source>
</evidence>
<proteinExistence type="inferred from homology"/>
<evidence type="ECO:0000256" key="4">
    <source>
        <dbReference type="ARBA" id="ARBA00022723"/>
    </source>
</evidence>
<dbReference type="SUPFAM" id="SSF53300">
    <property type="entry name" value="vWA-like"/>
    <property type="match status" value="1"/>
</dbReference>
<keyword evidence="4" id="KW-0479">Metal-binding</keyword>
<name>A0A0K1PLZ8_9BACT</name>
<dbReference type="Proteomes" id="UP000064967">
    <property type="component" value="Chromosome"/>
</dbReference>